<dbReference type="PANTHER" id="PTHR41534">
    <property type="entry name" value="BLR3401 PROTEIN"/>
    <property type="match status" value="1"/>
</dbReference>
<dbReference type="EMBL" id="JAEKJZ010000001">
    <property type="protein sequence ID" value="MBN9670538.1"/>
    <property type="molecule type" value="Genomic_DNA"/>
</dbReference>
<evidence type="ECO:0000313" key="3">
    <source>
        <dbReference type="EMBL" id="MBN9670538.1"/>
    </source>
</evidence>
<dbReference type="Pfam" id="PF00866">
    <property type="entry name" value="Ring_hydroxyl_B"/>
    <property type="match status" value="1"/>
</dbReference>
<dbReference type="AlphaFoldDB" id="A0A939EE95"/>
<comment type="similarity">
    <text evidence="1">Belongs to the bacterial ring-hydroxylating dioxygenase beta subunit family.</text>
</comment>
<name>A0A939EE95_9HYPH</name>
<organism evidence="3 4">
    <name type="scientific">Roseibium aggregatum</name>
    <dbReference type="NCBI Taxonomy" id="187304"/>
    <lineage>
        <taxon>Bacteria</taxon>
        <taxon>Pseudomonadati</taxon>
        <taxon>Pseudomonadota</taxon>
        <taxon>Alphaproteobacteria</taxon>
        <taxon>Hyphomicrobiales</taxon>
        <taxon>Stappiaceae</taxon>
        <taxon>Roseibium</taxon>
    </lineage>
</organism>
<dbReference type="InterPro" id="IPR000391">
    <property type="entry name" value="Rng_hydr_dOase-bsu"/>
</dbReference>
<dbReference type="Proteomes" id="UP000664096">
    <property type="component" value="Unassembled WGS sequence"/>
</dbReference>
<dbReference type="RefSeq" id="WP_207140016.1">
    <property type="nucleotide sequence ID" value="NZ_JAEKJZ010000001.1"/>
</dbReference>
<reference evidence="3" key="1">
    <citation type="submission" date="2020-12" db="EMBL/GenBank/DDBJ databases">
        <title>Oil enriched cultivation method for isolating marine PHA-producing bacteria.</title>
        <authorList>
            <person name="Zheng W."/>
            <person name="Yu S."/>
            <person name="Huang Y."/>
        </authorList>
    </citation>
    <scope>NUCLEOTIDE SEQUENCE</scope>
    <source>
        <strain evidence="3">SY-2-12</strain>
    </source>
</reference>
<proteinExistence type="inferred from homology"/>
<dbReference type="CDD" id="cd00667">
    <property type="entry name" value="ring_hydroxylating_dioxygenases_beta"/>
    <property type="match status" value="1"/>
</dbReference>
<dbReference type="GO" id="GO:0018623">
    <property type="term" value="F:benzoate 1,2-dioxygenase activity"/>
    <property type="evidence" value="ECO:0007669"/>
    <property type="project" value="UniProtKB-EC"/>
</dbReference>
<dbReference type="GO" id="GO:0019380">
    <property type="term" value="P:3-phenylpropionate catabolic process"/>
    <property type="evidence" value="ECO:0007669"/>
    <property type="project" value="TreeGrafter"/>
</dbReference>
<dbReference type="SUPFAM" id="SSF54427">
    <property type="entry name" value="NTF2-like"/>
    <property type="match status" value="1"/>
</dbReference>
<sequence length="177" mass="20747">MNTVALNRPAPQPECALSFDEIQAFLYAEARALDDRDWDTWLTFYHKDCPFWMPTWDDFDELTEDPQNEMSLMYYPNRQGIEDRVFRIKTDRSSATSLPEPRTNHNISNIEVVAVEGPEIKLRFNWHTLSYRYGVTDQHWGTSFYTIDASGPGPQITDKKVVLKNDHIHHVIDVYHI</sequence>
<evidence type="ECO:0000256" key="1">
    <source>
        <dbReference type="ARBA" id="ARBA00009570"/>
    </source>
</evidence>
<protein>
    <submittedName>
        <fullName evidence="3">Benzoate 1,2-dioxygenase small subunit</fullName>
        <ecNumber evidence="3">1.14.12.10</ecNumber>
    </submittedName>
</protein>
<dbReference type="Gene3D" id="3.10.450.50">
    <property type="match status" value="1"/>
</dbReference>
<comment type="caution">
    <text evidence="3">The sequence shown here is derived from an EMBL/GenBank/DDBJ whole genome shotgun (WGS) entry which is preliminary data.</text>
</comment>
<gene>
    <name evidence="3" type="primary">benB</name>
    <name evidence="3" type="ORF">JF539_09330</name>
</gene>
<dbReference type="InterPro" id="IPR032710">
    <property type="entry name" value="NTF2-like_dom_sf"/>
</dbReference>
<dbReference type="InterPro" id="IPR017641">
    <property type="entry name" value="Benzo_1-2-diOase_ssu"/>
</dbReference>
<accession>A0A939EE95</accession>
<evidence type="ECO:0000313" key="4">
    <source>
        <dbReference type="Proteomes" id="UP000664096"/>
    </source>
</evidence>
<keyword evidence="2 3" id="KW-0560">Oxidoreductase</keyword>
<dbReference type="EC" id="1.14.12.10" evidence="3"/>
<evidence type="ECO:0000256" key="2">
    <source>
        <dbReference type="ARBA" id="ARBA00023002"/>
    </source>
</evidence>
<dbReference type="PANTHER" id="PTHR41534:SF1">
    <property type="entry name" value="BLR3401 PROTEIN"/>
    <property type="match status" value="1"/>
</dbReference>
<dbReference type="NCBIfam" id="TIGR03232">
    <property type="entry name" value="benzo_1_2_benB"/>
    <property type="match status" value="1"/>
</dbReference>